<dbReference type="InterPro" id="IPR058192">
    <property type="entry name" value="WHD_ROQ1-like"/>
</dbReference>
<dbReference type="SUPFAM" id="SSF52200">
    <property type="entry name" value="Toll/Interleukin receptor TIR domain"/>
    <property type="match status" value="1"/>
</dbReference>
<evidence type="ECO:0000256" key="3">
    <source>
        <dbReference type="ARBA" id="ARBA00023027"/>
    </source>
</evidence>
<dbReference type="EMBL" id="OZ034816">
    <property type="protein sequence ID" value="CAL1375948.1"/>
    <property type="molecule type" value="Genomic_DNA"/>
</dbReference>
<dbReference type="InterPro" id="IPR002182">
    <property type="entry name" value="NB-ARC"/>
</dbReference>
<dbReference type="Pfam" id="PF01582">
    <property type="entry name" value="TIR"/>
    <property type="match status" value="1"/>
</dbReference>
<keyword evidence="2" id="KW-0677">Repeat</keyword>
<organism evidence="5 6">
    <name type="scientific">Linum trigynum</name>
    <dbReference type="NCBI Taxonomy" id="586398"/>
    <lineage>
        <taxon>Eukaryota</taxon>
        <taxon>Viridiplantae</taxon>
        <taxon>Streptophyta</taxon>
        <taxon>Embryophyta</taxon>
        <taxon>Tracheophyta</taxon>
        <taxon>Spermatophyta</taxon>
        <taxon>Magnoliopsida</taxon>
        <taxon>eudicotyledons</taxon>
        <taxon>Gunneridae</taxon>
        <taxon>Pentapetalae</taxon>
        <taxon>rosids</taxon>
        <taxon>fabids</taxon>
        <taxon>Malpighiales</taxon>
        <taxon>Linaceae</taxon>
        <taxon>Linum</taxon>
    </lineage>
</organism>
<accession>A0AAV2DR13</accession>
<dbReference type="SUPFAM" id="SSF52047">
    <property type="entry name" value="RNI-like"/>
    <property type="match status" value="1"/>
</dbReference>
<dbReference type="SUPFAM" id="SSF52058">
    <property type="entry name" value="L domain-like"/>
    <property type="match status" value="1"/>
</dbReference>
<dbReference type="InterPro" id="IPR042197">
    <property type="entry name" value="Apaf_helical"/>
</dbReference>
<keyword evidence="1" id="KW-0433">Leucine-rich repeat</keyword>
<dbReference type="PANTHER" id="PTHR11017">
    <property type="entry name" value="LEUCINE-RICH REPEAT-CONTAINING PROTEIN"/>
    <property type="match status" value="1"/>
</dbReference>
<dbReference type="GO" id="GO:0006952">
    <property type="term" value="P:defense response"/>
    <property type="evidence" value="ECO:0007669"/>
    <property type="project" value="InterPro"/>
</dbReference>
<feature type="domain" description="TIR" evidence="4">
    <location>
        <begin position="51"/>
        <end position="221"/>
    </location>
</feature>
<dbReference type="PANTHER" id="PTHR11017:SF570">
    <property type="entry name" value="DISEASE RESISTANCE PROTEIN (TIR-NBS CLASS)-RELATED"/>
    <property type="match status" value="1"/>
</dbReference>
<gene>
    <name evidence="5" type="ORF">LTRI10_LOCUS17714</name>
</gene>
<dbReference type="PROSITE" id="PS50104">
    <property type="entry name" value="TIR"/>
    <property type="match status" value="1"/>
</dbReference>
<dbReference type="GO" id="GO:0043531">
    <property type="term" value="F:ADP binding"/>
    <property type="evidence" value="ECO:0007669"/>
    <property type="project" value="InterPro"/>
</dbReference>
<dbReference type="InterPro" id="IPR000157">
    <property type="entry name" value="TIR_dom"/>
</dbReference>
<dbReference type="PRINTS" id="PR00364">
    <property type="entry name" value="DISEASERSIST"/>
</dbReference>
<dbReference type="Gene3D" id="1.10.8.430">
    <property type="entry name" value="Helical domain of apoptotic protease-activating factors"/>
    <property type="match status" value="1"/>
</dbReference>
<proteinExistence type="predicted"/>
<dbReference type="SMART" id="SM00255">
    <property type="entry name" value="TIR"/>
    <property type="match status" value="1"/>
</dbReference>
<evidence type="ECO:0000313" key="6">
    <source>
        <dbReference type="Proteomes" id="UP001497516"/>
    </source>
</evidence>
<dbReference type="Pfam" id="PF23282">
    <property type="entry name" value="WHD_ROQ1"/>
    <property type="match status" value="1"/>
</dbReference>
<evidence type="ECO:0000313" key="5">
    <source>
        <dbReference type="EMBL" id="CAL1375948.1"/>
    </source>
</evidence>
<dbReference type="Pfam" id="PF00931">
    <property type="entry name" value="NB-ARC"/>
    <property type="match status" value="1"/>
</dbReference>
<dbReference type="Proteomes" id="UP001497516">
    <property type="component" value="Chromosome 3"/>
</dbReference>
<dbReference type="GO" id="GO:0007165">
    <property type="term" value="P:signal transduction"/>
    <property type="evidence" value="ECO:0007669"/>
    <property type="project" value="InterPro"/>
</dbReference>
<keyword evidence="3" id="KW-0520">NAD</keyword>
<evidence type="ECO:0000256" key="1">
    <source>
        <dbReference type="ARBA" id="ARBA00022614"/>
    </source>
</evidence>
<dbReference type="Gene3D" id="3.40.50.300">
    <property type="entry name" value="P-loop containing nucleotide triphosphate hydrolases"/>
    <property type="match status" value="1"/>
</dbReference>
<dbReference type="AlphaFoldDB" id="A0AAV2DR13"/>
<protein>
    <recommendedName>
        <fullName evidence="4">TIR domain-containing protein</fullName>
    </recommendedName>
</protein>
<sequence length="1175" mass="132715">MNRGVLATAGLVLPPILLHRLWSGRRSSSASETIEDASPEKGSSSLPLPIGEYEVFLNFRGPDTRHQITDILYRFLVNLKIRTFKDYEEIPKGEAFPPSLVKAIEQSKIFVAIFSENYAHSKWCLGELAAFVERKEQEKGCIILPIFYLVDPRDVRCQTGPFEKAFQQHEKKFDEKTRQVWKDAMAKVGALEGWHIKSNDEQGATADLITGNIWSHLSKTYSVIDTDHLIGIDHHTDAIKERMTLDSGGVTIVGIHGIGGIGKTTIAKAVYDKVAAQFDRCSFVENIRGRLQQKDGVVNLQKHIISDIMRTRYADSIVNIGEGLRILKDRISCFKFLIVLDDVDEEFGFSEIFGKIEHNVSGSRFIVTSRDIKVLGTLTEESKLYRVREMNHAHALQLFSKYAFRKDSPPSSHETLSKDIVAVAAGLPLTVKVVGSLLFGEDKYIWEEKLKQLKRTPEEKVAERLKISYDALNDEAKEIFLDIACFFIGMDTKFPSYMWSDCSFFPTININILIQRSMIDIGEDNKFKMHDQLRDMGREIVRKENTKHPWKRSRIWSKQIALDMLRNRKGTNLVEGIRLNEFAEELGKECFMNLSELRYLDAKVKSLTGDCSMYLPNLRWLQLKIRTGEVLPKFSMENLVVLELLSPMKDDWGSLMHIKMANKLKVLKVFGHYGLTAFPEFPQSQSLEILHLLYFGSMSSPKDLDIGNLRNLNELQLRSCKVRKIRGGTIGMLKRLRVLEFRDFYCRKNLREVLADIGVLQFLEILRVDVKNGGAEYLFPWRNLLLGIKLPTSLKVLRTSSPVANLPELLDLEEMTVEDCDTFGLELPPADGDSNMWWKLSKLMSLKIKRTKLSLPTRLLLPSSLTTLHILECQELDWLPSLENLENLTQLIISSCPLIKEIPGLGSLLSLTKLSLVGCKALERLPSLASLSKLDELFTSACPLVIEIQGLGGLKSLQHLTIDSADNLTRLLGFGNLLFFNKLETITITNCPLLTSLSFHDLDDGDDGCGDCQLTAVLCSLRYLSISGTMLVLDILCRMLQLAQFPSLLTFSLKVMGIDNVDVELPLEWIGSMEELAELTLSGLVSVWKLLFLSKLRNLKKLTIAGAPNLQEIEGLAGLKSLEHLKLTGCTSLQRLPEDDLSSLKQLQSIDISDCANLADQFTPRKTNLTALIRW</sequence>
<name>A0AAV2DR13_9ROSI</name>
<dbReference type="InterPro" id="IPR044974">
    <property type="entry name" value="Disease_R_plants"/>
</dbReference>
<dbReference type="InterPro" id="IPR027417">
    <property type="entry name" value="P-loop_NTPase"/>
</dbReference>
<evidence type="ECO:0000256" key="2">
    <source>
        <dbReference type="ARBA" id="ARBA00022737"/>
    </source>
</evidence>
<evidence type="ECO:0000259" key="4">
    <source>
        <dbReference type="PROSITE" id="PS50104"/>
    </source>
</evidence>
<dbReference type="InterPro" id="IPR032675">
    <property type="entry name" value="LRR_dom_sf"/>
</dbReference>
<dbReference type="FunFam" id="3.40.50.10140:FF:000007">
    <property type="entry name" value="Disease resistance protein (TIR-NBS-LRR class)"/>
    <property type="match status" value="1"/>
</dbReference>
<dbReference type="Gene3D" id="3.80.10.10">
    <property type="entry name" value="Ribonuclease Inhibitor"/>
    <property type="match status" value="3"/>
</dbReference>
<dbReference type="SUPFAM" id="SSF52540">
    <property type="entry name" value="P-loop containing nucleoside triphosphate hydrolases"/>
    <property type="match status" value="1"/>
</dbReference>
<dbReference type="InterPro" id="IPR035897">
    <property type="entry name" value="Toll_tir_struct_dom_sf"/>
</dbReference>
<dbReference type="Gene3D" id="3.40.50.10140">
    <property type="entry name" value="Toll/interleukin-1 receptor homology (TIR) domain"/>
    <property type="match status" value="1"/>
</dbReference>
<reference evidence="5 6" key="1">
    <citation type="submission" date="2024-04" db="EMBL/GenBank/DDBJ databases">
        <authorList>
            <person name="Fracassetti M."/>
        </authorList>
    </citation>
    <scope>NUCLEOTIDE SEQUENCE [LARGE SCALE GENOMIC DNA]</scope>
</reference>
<keyword evidence="6" id="KW-1185">Reference proteome</keyword>